<accession>A0ACC2KDA5</accession>
<comment type="caution">
    <text evidence="1">The sequence shown here is derived from an EMBL/GenBank/DDBJ whole genome shotgun (WGS) entry which is preliminary data.</text>
</comment>
<organism evidence="1 2">
    <name type="scientific">Persea americana</name>
    <name type="common">Avocado</name>
    <dbReference type="NCBI Taxonomy" id="3435"/>
    <lineage>
        <taxon>Eukaryota</taxon>
        <taxon>Viridiplantae</taxon>
        <taxon>Streptophyta</taxon>
        <taxon>Embryophyta</taxon>
        <taxon>Tracheophyta</taxon>
        <taxon>Spermatophyta</taxon>
        <taxon>Magnoliopsida</taxon>
        <taxon>Magnoliidae</taxon>
        <taxon>Laurales</taxon>
        <taxon>Lauraceae</taxon>
        <taxon>Persea</taxon>
    </lineage>
</organism>
<protein>
    <submittedName>
        <fullName evidence="1">Uncharacterized protein</fullName>
    </submittedName>
</protein>
<gene>
    <name evidence="1" type="ORF">MRB53_015285</name>
</gene>
<keyword evidence="2" id="KW-1185">Reference proteome</keyword>
<dbReference type="EMBL" id="CM056812">
    <property type="protein sequence ID" value="KAJ8619099.1"/>
    <property type="molecule type" value="Genomic_DNA"/>
</dbReference>
<sequence>MGRSKSEARCKKHPNHKQTPGVCSSCLRERLSQLSSSKNTITTSCSSSTSCSSASSYYSSPSYYSSGSVSSSSCSSPDHYPSSSSFRISFGLFGRSRSSAFVARYRVGDDGVAGGRMKKGGFWSKLLRTSGKRREGGFSYCNTSNEMDANRICV</sequence>
<evidence type="ECO:0000313" key="1">
    <source>
        <dbReference type="EMBL" id="KAJ8619099.1"/>
    </source>
</evidence>
<dbReference type="Proteomes" id="UP001234297">
    <property type="component" value="Chromosome 4"/>
</dbReference>
<reference evidence="1 2" key="1">
    <citation type="journal article" date="2022" name="Hortic Res">
        <title>A haplotype resolved chromosomal level avocado genome allows analysis of novel avocado genes.</title>
        <authorList>
            <person name="Nath O."/>
            <person name="Fletcher S.J."/>
            <person name="Hayward A."/>
            <person name="Shaw L.M."/>
            <person name="Masouleh A.K."/>
            <person name="Furtado A."/>
            <person name="Henry R.J."/>
            <person name="Mitter N."/>
        </authorList>
    </citation>
    <scope>NUCLEOTIDE SEQUENCE [LARGE SCALE GENOMIC DNA]</scope>
    <source>
        <strain evidence="2">cv. Hass</strain>
    </source>
</reference>
<evidence type="ECO:0000313" key="2">
    <source>
        <dbReference type="Proteomes" id="UP001234297"/>
    </source>
</evidence>
<proteinExistence type="predicted"/>
<name>A0ACC2KDA5_PERAE</name>